<reference evidence="2 3" key="1">
    <citation type="journal article" date="2011" name="Cell">
        <title>The monarch butterfly genome yields insights into long-distance migration.</title>
        <authorList>
            <person name="Zhan S."/>
            <person name="Merlin C."/>
            <person name="Boore J.L."/>
            <person name="Reppert S.M."/>
        </authorList>
    </citation>
    <scope>NUCLEOTIDE SEQUENCE [LARGE SCALE GENOMIC DNA]</scope>
    <source>
        <strain evidence="2">F-2</strain>
    </source>
</reference>
<proteinExistence type="predicted"/>
<feature type="region of interest" description="Disordered" evidence="1">
    <location>
        <begin position="18"/>
        <end position="47"/>
    </location>
</feature>
<name>A0A212FAY7_DANPL</name>
<dbReference type="InParanoid" id="A0A212FAY7"/>
<evidence type="ECO:0000256" key="1">
    <source>
        <dbReference type="SAM" id="MobiDB-lite"/>
    </source>
</evidence>
<dbReference type="EMBL" id="AGBW02009413">
    <property type="protein sequence ID" value="OWR50890.1"/>
    <property type="molecule type" value="Genomic_DNA"/>
</dbReference>
<accession>A0A212FAY7</accession>
<keyword evidence="3" id="KW-1185">Reference proteome</keyword>
<protein>
    <submittedName>
        <fullName evidence="2">Uncharacterized protein</fullName>
    </submittedName>
</protein>
<dbReference type="Proteomes" id="UP000007151">
    <property type="component" value="Unassembled WGS sequence"/>
</dbReference>
<dbReference type="KEGG" id="dpl:KGM_200763"/>
<comment type="caution">
    <text evidence="2">The sequence shown here is derived from an EMBL/GenBank/DDBJ whole genome shotgun (WGS) entry which is preliminary data.</text>
</comment>
<evidence type="ECO:0000313" key="3">
    <source>
        <dbReference type="Proteomes" id="UP000007151"/>
    </source>
</evidence>
<organism evidence="2 3">
    <name type="scientific">Danaus plexippus plexippus</name>
    <dbReference type="NCBI Taxonomy" id="278856"/>
    <lineage>
        <taxon>Eukaryota</taxon>
        <taxon>Metazoa</taxon>
        <taxon>Ecdysozoa</taxon>
        <taxon>Arthropoda</taxon>
        <taxon>Hexapoda</taxon>
        <taxon>Insecta</taxon>
        <taxon>Pterygota</taxon>
        <taxon>Neoptera</taxon>
        <taxon>Endopterygota</taxon>
        <taxon>Lepidoptera</taxon>
        <taxon>Glossata</taxon>
        <taxon>Ditrysia</taxon>
        <taxon>Papilionoidea</taxon>
        <taxon>Nymphalidae</taxon>
        <taxon>Danainae</taxon>
        <taxon>Danaini</taxon>
        <taxon>Danaina</taxon>
        <taxon>Danaus</taxon>
        <taxon>Danaus</taxon>
    </lineage>
</organism>
<evidence type="ECO:0000313" key="2">
    <source>
        <dbReference type="EMBL" id="OWR50890.1"/>
    </source>
</evidence>
<sequence length="47" mass="4957">MGALGCIGRAPTDSTEVFSSNVSNMSSTNSINETIESEGNTEEDRFA</sequence>
<dbReference type="AlphaFoldDB" id="A0A212FAY7"/>
<feature type="compositionally biased region" description="Low complexity" evidence="1">
    <location>
        <begin position="19"/>
        <end position="32"/>
    </location>
</feature>
<gene>
    <name evidence="2" type="ORF">KGM_200763</name>
</gene>